<comment type="caution">
    <text evidence="2">The sequence shown here is derived from an EMBL/GenBank/DDBJ whole genome shotgun (WGS) entry which is preliminary data.</text>
</comment>
<gene>
    <name evidence="2" type="ORF">E8E13_006272</name>
</gene>
<sequence>MKSEVVQFEFVITDPVSNPKPGKSLQIRSRCMHGKNKRDGSRRTEREKRKRAKELAEAVVPHPAPAHPIALADDFLPVRFAGRGIDFEAKARLFKAFAHSFLDEEVTPILRCVELDCLESSSFSWIFTDTAYMHSVLSTSYAIDDFRSPQWSGKPSPKTMFHLQEAISMLRVKMKTESVHEDETILRVIMNLALLAAVFGDWSAAAAHFKGLQKIVQLRGNLTFLRQRRTLHFKLDRLDLAWSLSSGRKPHFAQPIESWDCMIADPYSPLPPNLYRPPGDWDHRVLNVFRDFQNLSLMINRNRLRFVINDPSIFQPHLTSLQSRLMTLSSSVARPVEQLVCLIMLAIMTTMFAVPGRRIPYGWVVKQLEKTFIKASGDIMWDKSLLLWVIIVMSFTVADPHHAWIRDAWSTVGTGLQWNDVKTHLLRVIWIEIRHDERGEIAYQHLTNSSRF</sequence>
<evidence type="ECO:0000313" key="3">
    <source>
        <dbReference type="Proteomes" id="UP000801428"/>
    </source>
</evidence>
<protein>
    <submittedName>
        <fullName evidence="2">Uncharacterized protein</fullName>
    </submittedName>
</protein>
<dbReference type="AlphaFoldDB" id="A0A9P4T6K7"/>
<evidence type="ECO:0000256" key="1">
    <source>
        <dbReference type="SAM" id="MobiDB-lite"/>
    </source>
</evidence>
<dbReference type="Proteomes" id="UP000801428">
    <property type="component" value="Unassembled WGS sequence"/>
</dbReference>
<dbReference type="OrthoDB" id="4158087at2759"/>
<feature type="region of interest" description="Disordered" evidence="1">
    <location>
        <begin position="16"/>
        <end position="51"/>
    </location>
</feature>
<dbReference type="PANTHER" id="PTHR37540">
    <property type="entry name" value="TRANSCRIPTION FACTOR (ACR-2), PUTATIVE-RELATED-RELATED"/>
    <property type="match status" value="1"/>
</dbReference>
<organism evidence="2 3">
    <name type="scientific">Curvularia kusanoi</name>
    <name type="common">Cochliobolus kusanoi</name>
    <dbReference type="NCBI Taxonomy" id="90978"/>
    <lineage>
        <taxon>Eukaryota</taxon>
        <taxon>Fungi</taxon>
        <taxon>Dikarya</taxon>
        <taxon>Ascomycota</taxon>
        <taxon>Pezizomycotina</taxon>
        <taxon>Dothideomycetes</taxon>
        <taxon>Pleosporomycetidae</taxon>
        <taxon>Pleosporales</taxon>
        <taxon>Pleosporineae</taxon>
        <taxon>Pleosporaceae</taxon>
        <taxon>Curvularia</taxon>
    </lineage>
</organism>
<dbReference type="Pfam" id="PF11951">
    <property type="entry name" value="Fungal_trans_2"/>
    <property type="match status" value="1"/>
</dbReference>
<dbReference type="InterPro" id="IPR021858">
    <property type="entry name" value="Fun_TF"/>
</dbReference>
<evidence type="ECO:0000313" key="2">
    <source>
        <dbReference type="EMBL" id="KAF2996738.1"/>
    </source>
</evidence>
<proteinExistence type="predicted"/>
<dbReference type="EMBL" id="SWKU01000026">
    <property type="protein sequence ID" value="KAF2996738.1"/>
    <property type="molecule type" value="Genomic_DNA"/>
</dbReference>
<feature type="compositionally biased region" description="Basic and acidic residues" evidence="1">
    <location>
        <begin position="37"/>
        <end position="47"/>
    </location>
</feature>
<keyword evidence="3" id="KW-1185">Reference proteome</keyword>
<name>A0A9P4T6K7_CURKU</name>
<dbReference type="PANTHER" id="PTHR37540:SF5">
    <property type="entry name" value="TRANSCRIPTION FACTOR DOMAIN-CONTAINING PROTEIN"/>
    <property type="match status" value="1"/>
</dbReference>
<reference evidence="2" key="1">
    <citation type="submission" date="2019-04" db="EMBL/GenBank/DDBJ databases">
        <title>Sequencing of skin fungus with MAO and IRED activity.</title>
        <authorList>
            <person name="Marsaioli A.J."/>
            <person name="Bonatto J.M.C."/>
            <person name="Reis Junior O."/>
        </authorList>
    </citation>
    <scope>NUCLEOTIDE SEQUENCE</scope>
    <source>
        <strain evidence="2">30M1</strain>
    </source>
</reference>
<accession>A0A9P4T6K7</accession>